<organism evidence="8 9">
    <name type="scientific">Pararcticibacter amylolyticus</name>
    <dbReference type="NCBI Taxonomy" id="2173175"/>
    <lineage>
        <taxon>Bacteria</taxon>
        <taxon>Pseudomonadati</taxon>
        <taxon>Bacteroidota</taxon>
        <taxon>Sphingobacteriia</taxon>
        <taxon>Sphingobacteriales</taxon>
        <taxon>Sphingobacteriaceae</taxon>
        <taxon>Pararcticibacter</taxon>
    </lineage>
</organism>
<dbReference type="InterPro" id="IPR039425">
    <property type="entry name" value="RNA_pol_sigma-70-like"/>
</dbReference>
<dbReference type="Gene3D" id="1.10.1740.10">
    <property type="match status" value="1"/>
</dbReference>
<evidence type="ECO:0000256" key="4">
    <source>
        <dbReference type="ARBA" id="ARBA00023125"/>
    </source>
</evidence>
<dbReference type="NCBIfam" id="TIGR02937">
    <property type="entry name" value="sigma70-ECF"/>
    <property type="match status" value="1"/>
</dbReference>
<dbReference type="SUPFAM" id="SSF88659">
    <property type="entry name" value="Sigma3 and sigma4 domains of RNA polymerase sigma factors"/>
    <property type="match status" value="1"/>
</dbReference>
<evidence type="ECO:0000259" key="7">
    <source>
        <dbReference type="Pfam" id="PF08281"/>
    </source>
</evidence>
<dbReference type="RefSeq" id="WP_109415746.1">
    <property type="nucleotide sequence ID" value="NZ_QEAS01000007.1"/>
</dbReference>
<evidence type="ECO:0000313" key="8">
    <source>
        <dbReference type="EMBL" id="PWG80891.1"/>
    </source>
</evidence>
<keyword evidence="3" id="KW-0731">Sigma factor</keyword>
<dbReference type="InterPro" id="IPR013325">
    <property type="entry name" value="RNA_pol_sigma_r2"/>
</dbReference>
<dbReference type="Pfam" id="PF04542">
    <property type="entry name" value="Sigma70_r2"/>
    <property type="match status" value="1"/>
</dbReference>
<dbReference type="CDD" id="cd06171">
    <property type="entry name" value="Sigma70_r4"/>
    <property type="match status" value="1"/>
</dbReference>
<dbReference type="GO" id="GO:0006352">
    <property type="term" value="P:DNA-templated transcription initiation"/>
    <property type="evidence" value="ECO:0007669"/>
    <property type="project" value="InterPro"/>
</dbReference>
<evidence type="ECO:0000256" key="3">
    <source>
        <dbReference type="ARBA" id="ARBA00023082"/>
    </source>
</evidence>
<protein>
    <submittedName>
        <fullName evidence="8">RNA polymerase subunit sigma-24</fullName>
    </submittedName>
</protein>
<evidence type="ECO:0000256" key="5">
    <source>
        <dbReference type="ARBA" id="ARBA00023163"/>
    </source>
</evidence>
<dbReference type="PANTHER" id="PTHR43133:SF8">
    <property type="entry name" value="RNA POLYMERASE SIGMA FACTOR HI_1459-RELATED"/>
    <property type="match status" value="1"/>
</dbReference>
<dbReference type="InterPro" id="IPR007627">
    <property type="entry name" value="RNA_pol_sigma70_r2"/>
</dbReference>
<evidence type="ECO:0000256" key="1">
    <source>
        <dbReference type="ARBA" id="ARBA00010641"/>
    </source>
</evidence>
<dbReference type="SUPFAM" id="SSF88946">
    <property type="entry name" value="Sigma2 domain of RNA polymerase sigma factors"/>
    <property type="match status" value="1"/>
</dbReference>
<reference evidence="8 9" key="1">
    <citation type="submission" date="2018-04" db="EMBL/GenBank/DDBJ databases">
        <title>Pedobacter chongqingensis sp. nov., isolated from a rottenly hemp rope.</title>
        <authorList>
            <person name="Cai Y."/>
        </authorList>
    </citation>
    <scope>NUCLEOTIDE SEQUENCE [LARGE SCALE GENOMIC DNA]</scope>
    <source>
        <strain evidence="8 9">FJ4-8</strain>
    </source>
</reference>
<dbReference type="GO" id="GO:0003677">
    <property type="term" value="F:DNA binding"/>
    <property type="evidence" value="ECO:0007669"/>
    <property type="project" value="UniProtKB-KW"/>
</dbReference>
<dbReference type="AlphaFoldDB" id="A0A2U2PHM5"/>
<comment type="caution">
    <text evidence="8">The sequence shown here is derived from an EMBL/GenBank/DDBJ whole genome shotgun (WGS) entry which is preliminary data.</text>
</comment>
<dbReference type="Proteomes" id="UP000245647">
    <property type="component" value="Unassembled WGS sequence"/>
</dbReference>
<feature type="domain" description="RNA polymerase sigma-70 region 2" evidence="6">
    <location>
        <begin position="13"/>
        <end position="77"/>
    </location>
</feature>
<dbReference type="InterPro" id="IPR013249">
    <property type="entry name" value="RNA_pol_sigma70_r4_t2"/>
</dbReference>
<keyword evidence="9" id="KW-1185">Reference proteome</keyword>
<evidence type="ECO:0000259" key="6">
    <source>
        <dbReference type="Pfam" id="PF04542"/>
    </source>
</evidence>
<name>A0A2U2PHM5_9SPHI</name>
<comment type="similarity">
    <text evidence="1">Belongs to the sigma-70 factor family. ECF subfamily.</text>
</comment>
<evidence type="ECO:0000313" key="9">
    <source>
        <dbReference type="Proteomes" id="UP000245647"/>
    </source>
</evidence>
<dbReference type="Pfam" id="PF08281">
    <property type="entry name" value="Sigma70_r4_2"/>
    <property type="match status" value="1"/>
</dbReference>
<accession>A0A2U2PHM5</accession>
<gene>
    <name evidence="8" type="ORF">DDR33_10610</name>
</gene>
<proteinExistence type="inferred from homology"/>
<keyword evidence="5" id="KW-0804">Transcription</keyword>
<sequence length="181" mass="21310">MTSANESHIVQTIKEYGRSLMNFIRRRVKSDADAEDILQDVWTQFSSVVNAGPIEQTGAWLFKVARNRIIDKHKKKSEMLVDEEDDSEAETDLKEFLMTDSNTPETEYLRSIFWKQFFDALEELPPEQRQVFLWHELEGLSFADIAELTGEKTNTLITRKRYAVLHLRNRLRVLRDEILIY</sequence>
<feature type="domain" description="RNA polymerase sigma factor 70 region 4 type 2" evidence="7">
    <location>
        <begin position="119"/>
        <end position="155"/>
    </location>
</feature>
<keyword evidence="2" id="KW-0805">Transcription regulation</keyword>
<dbReference type="InterPro" id="IPR014284">
    <property type="entry name" value="RNA_pol_sigma-70_dom"/>
</dbReference>
<dbReference type="EMBL" id="QEAS01000007">
    <property type="protein sequence ID" value="PWG80891.1"/>
    <property type="molecule type" value="Genomic_DNA"/>
</dbReference>
<keyword evidence="4" id="KW-0238">DNA-binding</keyword>
<dbReference type="Gene3D" id="1.10.10.10">
    <property type="entry name" value="Winged helix-like DNA-binding domain superfamily/Winged helix DNA-binding domain"/>
    <property type="match status" value="1"/>
</dbReference>
<dbReference type="GO" id="GO:0016987">
    <property type="term" value="F:sigma factor activity"/>
    <property type="evidence" value="ECO:0007669"/>
    <property type="project" value="UniProtKB-KW"/>
</dbReference>
<dbReference type="OrthoDB" id="9784272at2"/>
<evidence type="ECO:0000256" key="2">
    <source>
        <dbReference type="ARBA" id="ARBA00023015"/>
    </source>
</evidence>
<dbReference type="InterPro" id="IPR013324">
    <property type="entry name" value="RNA_pol_sigma_r3/r4-like"/>
</dbReference>
<dbReference type="PANTHER" id="PTHR43133">
    <property type="entry name" value="RNA POLYMERASE ECF-TYPE SIGMA FACTO"/>
    <property type="match status" value="1"/>
</dbReference>
<dbReference type="InterPro" id="IPR036388">
    <property type="entry name" value="WH-like_DNA-bd_sf"/>
</dbReference>